<keyword evidence="1" id="KW-1133">Transmembrane helix</keyword>
<evidence type="ECO:0000313" key="3">
    <source>
        <dbReference type="Proteomes" id="UP000610746"/>
    </source>
</evidence>
<keyword evidence="1" id="KW-0472">Membrane</keyword>
<dbReference type="Pfam" id="PF11188">
    <property type="entry name" value="DUF2975"/>
    <property type="match status" value="1"/>
</dbReference>
<comment type="caution">
    <text evidence="2">The sequence shown here is derived from an EMBL/GenBank/DDBJ whole genome shotgun (WGS) entry which is preliminary data.</text>
</comment>
<feature type="transmembrane region" description="Helical" evidence="1">
    <location>
        <begin position="135"/>
        <end position="157"/>
    </location>
</feature>
<keyword evidence="3" id="KW-1185">Reference proteome</keyword>
<organism evidence="2 3">
    <name type="scientific">Frigoriflavimonas asaccharolytica</name>
    <dbReference type="NCBI Taxonomy" id="2735899"/>
    <lineage>
        <taxon>Bacteria</taxon>
        <taxon>Pseudomonadati</taxon>
        <taxon>Bacteroidota</taxon>
        <taxon>Flavobacteriia</taxon>
        <taxon>Flavobacteriales</taxon>
        <taxon>Weeksellaceae</taxon>
        <taxon>Frigoriflavimonas</taxon>
    </lineage>
</organism>
<dbReference type="InterPro" id="IPR021354">
    <property type="entry name" value="DUF2975"/>
</dbReference>
<dbReference type="AlphaFoldDB" id="A0A8J8K6M6"/>
<accession>A0A8J8K6M6</accession>
<feature type="transmembrane region" description="Helical" evidence="1">
    <location>
        <begin position="12"/>
        <end position="30"/>
    </location>
</feature>
<keyword evidence="1" id="KW-0812">Transmembrane</keyword>
<reference evidence="2" key="1">
    <citation type="submission" date="2020-05" db="EMBL/GenBank/DDBJ databases">
        <title>Genomic Encyclopedia of Type Strains, Phase IV (KMG-V): Genome sequencing to study the core and pangenomes of soil and plant-associated prokaryotes.</title>
        <authorList>
            <person name="Whitman W."/>
        </authorList>
    </citation>
    <scope>NUCLEOTIDE SEQUENCE</scope>
    <source>
        <strain evidence="2">16F</strain>
    </source>
</reference>
<protein>
    <recommendedName>
        <fullName evidence="4">DUF2975 family protein</fullName>
    </recommendedName>
</protein>
<gene>
    <name evidence="2" type="ORF">HNQ03_003007</name>
</gene>
<dbReference type="Proteomes" id="UP000610746">
    <property type="component" value="Unassembled WGS sequence"/>
</dbReference>
<feature type="transmembrane region" description="Helical" evidence="1">
    <location>
        <begin position="95"/>
        <end position="114"/>
    </location>
</feature>
<dbReference type="EMBL" id="JABSNO010000032">
    <property type="protein sequence ID" value="NRS93915.1"/>
    <property type="molecule type" value="Genomic_DNA"/>
</dbReference>
<evidence type="ECO:0008006" key="4">
    <source>
        <dbReference type="Google" id="ProtNLM"/>
    </source>
</evidence>
<name>A0A8J8K6M6_9FLAO</name>
<evidence type="ECO:0000256" key="1">
    <source>
        <dbReference type="SAM" id="Phobius"/>
    </source>
</evidence>
<feature type="transmembrane region" description="Helical" evidence="1">
    <location>
        <begin position="163"/>
        <end position="185"/>
    </location>
</feature>
<evidence type="ECO:0000313" key="2">
    <source>
        <dbReference type="EMBL" id="NRS93915.1"/>
    </source>
</evidence>
<sequence>MKLIGKNSVSFYLSYLFLTISVFFILHLVYQGLGHLLLYYKHESGSNLFPNAFQLGNDVGWSKNKYTEPMNDLLKFKMNYPFTETQMVTGIYGNINQIISNLFGFLFGGAFFYISFKSFKEMGSDKLFNSNAIKWLKMFAYLNLAYAMIALCQMFMFYGVDGFAIISIFAFTFLGIIVLFIVQFFKKGYELQSQSDLTI</sequence>
<dbReference type="RefSeq" id="WP_173780454.1">
    <property type="nucleotide sequence ID" value="NZ_JABSNO010000032.1"/>
</dbReference>
<proteinExistence type="predicted"/>